<evidence type="ECO:0000313" key="3">
    <source>
        <dbReference type="EMBL" id="TCP99684.1"/>
    </source>
</evidence>
<reference evidence="3 4" key="1">
    <citation type="submission" date="2019-03" db="EMBL/GenBank/DDBJ databases">
        <title>Genomic Encyclopedia of Type Strains, Phase IV (KMG-IV): sequencing the most valuable type-strain genomes for metagenomic binning, comparative biology and taxonomic classification.</title>
        <authorList>
            <person name="Goeker M."/>
        </authorList>
    </citation>
    <scope>NUCLEOTIDE SEQUENCE [LARGE SCALE GENOMIC DNA]</scope>
    <source>
        <strain evidence="3 4">DSM 100013</strain>
    </source>
</reference>
<dbReference type="InterPro" id="IPR000073">
    <property type="entry name" value="AB_hydrolase_1"/>
</dbReference>
<comment type="similarity">
    <text evidence="1">Belongs to the AB hydrolase superfamily. FUS2 hydrolase family.</text>
</comment>
<dbReference type="InterPro" id="IPR050261">
    <property type="entry name" value="FrsA_esterase"/>
</dbReference>
<dbReference type="PANTHER" id="PTHR22946:SF12">
    <property type="entry name" value="CONIDIAL PIGMENT BIOSYNTHESIS PROTEIN AYG1 (AFU_ORTHOLOGUE AFUA_2G17550)"/>
    <property type="match status" value="1"/>
</dbReference>
<dbReference type="InterPro" id="IPR029058">
    <property type="entry name" value="AB_hydrolase_fold"/>
</dbReference>
<dbReference type="Proteomes" id="UP000295504">
    <property type="component" value="Unassembled WGS sequence"/>
</dbReference>
<evidence type="ECO:0000256" key="1">
    <source>
        <dbReference type="ARBA" id="ARBA00038115"/>
    </source>
</evidence>
<evidence type="ECO:0000259" key="2">
    <source>
        <dbReference type="Pfam" id="PF00561"/>
    </source>
</evidence>
<dbReference type="PANTHER" id="PTHR22946">
    <property type="entry name" value="DIENELACTONE HYDROLASE DOMAIN-CONTAINING PROTEIN-RELATED"/>
    <property type="match status" value="1"/>
</dbReference>
<dbReference type="RefSeq" id="WP_132849188.1">
    <property type="nucleotide sequence ID" value="NZ_CP058648.1"/>
</dbReference>
<sequence length="378" mass="43867">MSRFTFPVGYHRLNKTKIIDFQLNRWYSFGYVRLEDMKEAGNNIKGLDDWKDEMVRQAKKAEKENRMMNAAFSYRAAEFFVLPTDPEKINLYDKFIELFYGKVISEENIRRILIPYEDSFLPAVHSSSKTNNLKGTIVIHGGFDSFMEEFYSMGEYFSEFGYEIILFEGPGQGGALKKYNLPLTYEWEKPVKAVLDYFNLNNVTLLGISMGGWLCLRAAAFESRIKRVIASSIAFDYMQIPPKPVADFARFIMKFPSLMNYLAELKTRFRAQEKWGVYNLMYITKKDTPLEASKAMLELNEENLHSELVKQDVLILTGAEDHFIPLKMHYKQVQALKNANSVTDIVFTKETQGHNHYQVGNFGLALETIKTWLDEYNS</sequence>
<dbReference type="Gene3D" id="3.40.50.1820">
    <property type="entry name" value="alpha/beta hydrolase"/>
    <property type="match status" value="1"/>
</dbReference>
<name>A0A4R2TF48_9FIRM</name>
<proteinExistence type="inferred from homology"/>
<keyword evidence="4" id="KW-1185">Reference proteome</keyword>
<feature type="domain" description="AB hydrolase-1" evidence="2">
    <location>
        <begin position="137"/>
        <end position="340"/>
    </location>
</feature>
<gene>
    <name evidence="3" type="ORF">EDD79_103519</name>
</gene>
<protein>
    <submittedName>
        <fullName evidence="3">Pimeloyl-ACP methyl ester carboxylesterase</fullName>
    </submittedName>
</protein>
<dbReference type="Pfam" id="PF00561">
    <property type="entry name" value="Abhydrolase_1"/>
    <property type="match status" value="1"/>
</dbReference>
<dbReference type="SUPFAM" id="SSF53474">
    <property type="entry name" value="alpha/beta-Hydrolases"/>
    <property type="match status" value="1"/>
</dbReference>
<dbReference type="PRINTS" id="PR00111">
    <property type="entry name" value="ABHYDROLASE"/>
</dbReference>
<dbReference type="EMBL" id="SLYC01000035">
    <property type="protein sequence ID" value="TCP99684.1"/>
    <property type="molecule type" value="Genomic_DNA"/>
</dbReference>
<dbReference type="AlphaFoldDB" id="A0A4R2TF48"/>
<comment type="caution">
    <text evidence="3">The sequence shown here is derived from an EMBL/GenBank/DDBJ whole genome shotgun (WGS) entry which is preliminary data.</text>
</comment>
<evidence type="ECO:0000313" key="4">
    <source>
        <dbReference type="Proteomes" id="UP000295504"/>
    </source>
</evidence>
<organism evidence="3 4">
    <name type="scientific">Serpentinicella alkaliphila</name>
    <dbReference type="NCBI Taxonomy" id="1734049"/>
    <lineage>
        <taxon>Bacteria</taxon>
        <taxon>Bacillati</taxon>
        <taxon>Bacillota</taxon>
        <taxon>Clostridia</taxon>
        <taxon>Peptostreptococcales</taxon>
        <taxon>Natronincolaceae</taxon>
        <taxon>Serpentinicella</taxon>
    </lineage>
</organism>
<accession>A0A4R2TF48</accession>
<dbReference type="OrthoDB" id="9812921at2"/>